<feature type="domain" description="DUF6273" evidence="3">
    <location>
        <begin position="40"/>
        <end position="252"/>
    </location>
</feature>
<feature type="region of interest" description="Disordered" evidence="2">
    <location>
        <begin position="88"/>
        <end position="111"/>
    </location>
</feature>
<feature type="coiled-coil region" evidence="1">
    <location>
        <begin position="1326"/>
        <end position="1360"/>
    </location>
</feature>
<evidence type="ECO:0000313" key="5">
    <source>
        <dbReference type="Proteomes" id="UP000202618"/>
    </source>
</evidence>
<evidence type="ECO:0000259" key="3">
    <source>
        <dbReference type="Pfam" id="PF19789"/>
    </source>
</evidence>
<evidence type="ECO:0000313" key="4">
    <source>
        <dbReference type="EMBL" id="AMS01359.1"/>
    </source>
</evidence>
<keyword evidence="1" id="KW-0175">Coiled coil</keyword>
<dbReference type="PROSITE" id="PS00572">
    <property type="entry name" value="GLYCOSYL_HYDROL_F1_1"/>
    <property type="match status" value="1"/>
</dbReference>
<organism evidence="4 5">
    <name type="scientific">Bacillus phage AR9</name>
    <dbReference type="NCBI Taxonomy" id="1815509"/>
    <lineage>
        <taxon>Viruses</taxon>
        <taxon>Duplodnaviria</taxon>
        <taxon>Heunggongvirae</taxon>
        <taxon>Uroviricota</taxon>
        <taxon>Caudoviricetes</taxon>
        <taxon>Takahashivirus</taxon>
        <taxon>Bacillus phage PBS1</taxon>
    </lineage>
</organism>
<dbReference type="InterPro" id="IPR046240">
    <property type="entry name" value="DUF6273"/>
</dbReference>
<sequence>MIIKDLPLGSLVKDPNTKYNGKPIVWKLVGKDLAGYPANSATLMTNNIISIKTFDAKEPSNSNTNRQTSGNNRWLYSNMRQWLNSTKPSPWFTATNSSDTPPSSGSNGNSYDTEDGFLTNFSSDFANRILKTDLKTIVPSVDGGGVETVQDNVFLFSMTEMGLAGSSGKEGTTIPYLNSSSNRILKPTDEAVTQSKYQHSSLNSSSNYYYWLRSAYPDFGHIVYRININGAFAQSVADNDTIGVAPALNLDSNSTISHQDTDGVYVLAFEGSSPKDLSGIKFTLIDKNTNINITTENRFSNSVKLDWNADDSSIAYTIKLKKDGIEIPYSRLQSLSENGKYSAIITAKDKAYPTNTRDSNEFTFYVLPPKKDLDNISFTLKDLLTSSQIVEGSKFVGKFQPYWEEIDGTNITVNYNVNSTPKGSLVKSNTYSQAGLYQVSYLITDKNYPDNQATGIINFEVTAAPEDWNDLVLDLRDAITTKPISEGSQFEAKVQPTWKEDSNITYGITVTYNNSLISYKKGDTLTNIGQYTIKFNLTDKNYPDNKKEISVNFEIIEKITDLDTYEMEFIDVNLPQAPNTIISEGKIFKDQEVKPYWQPIPADCTIISYTLERDESTVPFTPNNDVYTDYGNYSITVVLENGAGENKTFIRNFIIAPINTNLDIEIYNDFDETEINEGRIFEDELVLPTWDEPEDCDVDYTLRYDGEDFDFMKDLTVLSNKGDYELELIITEIDNPTNTTTVVRHFSIVDKKVDMNEIALVIVNAITDIPIQNNDVYKGIQVKPFWYTGQLPSNLDYESWITYNGTRRSYDPTDDEDILTEYGDYVVEVKISDHNFPTNYKMVVRNFKLMPGSIDITGKELIIKNKLTGSIIEEGQVFRGKDVAVQPTWDIFAGLKYEHKLYLNGTLLSSFKREDTIRDKGAYRLVVTATDPNYPENKIEISLTFSLTNDLDVDGNENEDAYLNGLPYVMGTPIIDSGDYNLLVVRRKKSNFMVSMSDVNFIVFNPDEEQKPLILADPEYIPSIKDTITIRYPNYGSEFEYKIDSAEEWQSYSEPFDVTDNCIIHARYKDPNGYFVEDTKAITNIDKLPPEPPVVMGFKEGVSTYLTVSPTVQYVYGVDFTATLNGEPYEIGSPIYNEVAEIRDYTLVVTAKKRLNGLTATTIVKFTLDSVPPEPPKIVGVLPEVIQESARPDIDSYEDNPSYKEDNEFEAKLNGRSFKLGTLLNDPNSYQLSVTAIKKINGLRATSYVVFTIIDKIPEPIGPLRISLEPLTEQNKVKAIDGEMVVDRDTGHISIYDDGYLISKTKELEELLTLSEKRAVAIDISLQNNEQRINDLKIMKDVLREKVTDLQKRNYEIENDVNTIKSILSYLDFTDLSVIDQFKNSLEEIGTVTSGIRVRIEELRNTTTGKTELALQIMDGLQNNSSLIGETIWYKNNT</sequence>
<accession>A0A172JII4</accession>
<proteinExistence type="predicted"/>
<dbReference type="InterPro" id="IPR018120">
    <property type="entry name" value="Glyco_hydro_1_AS"/>
</dbReference>
<dbReference type="GeneID" id="29058993"/>
<dbReference type="Proteomes" id="UP000202618">
    <property type="component" value="Segment"/>
</dbReference>
<dbReference type="KEGG" id="vg:29058993"/>
<gene>
    <name evidence="4" type="ORF">AR9_g275</name>
</gene>
<protein>
    <recommendedName>
        <fullName evidence="3">DUF6273 domain-containing protein</fullName>
    </recommendedName>
</protein>
<evidence type="ECO:0000256" key="2">
    <source>
        <dbReference type="SAM" id="MobiDB-lite"/>
    </source>
</evidence>
<reference evidence="4 5" key="1">
    <citation type="journal article" date="2016" name="Virology">
        <title>The genome of AR9, a giant transducing Bacillus phage encoding two multisubunit RNA polymerases.</title>
        <authorList>
            <person name="Lavysh D."/>
            <person name="Sokolova M."/>
            <person name="Minakhin L."/>
            <person name="Yakunina M."/>
            <person name="Artamonova T."/>
            <person name="Kozyavkin S."/>
            <person name="Makarova K.S."/>
            <person name="Koonin E.V."/>
            <person name="Severinov K."/>
        </authorList>
    </citation>
    <scope>NUCLEOTIDE SEQUENCE [LARGE SCALE GENOMIC DNA]</scope>
</reference>
<evidence type="ECO:0000256" key="1">
    <source>
        <dbReference type="SAM" id="Coils"/>
    </source>
</evidence>
<dbReference type="RefSeq" id="YP_009283179.1">
    <property type="nucleotide sequence ID" value="NC_031039.1"/>
</dbReference>
<name>A0A172JII4_BPPB1</name>
<dbReference type="EMBL" id="KU878088">
    <property type="protein sequence ID" value="AMS01359.1"/>
    <property type="molecule type" value="Genomic_DNA"/>
</dbReference>
<dbReference type="Pfam" id="PF19789">
    <property type="entry name" value="DUF6273"/>
    <property type="match status" value="1"/>
</dbReference>